<evidence type="ECO:0000256" key="5">
    <source>
        <dbReference type="ARBA" id="ARBA00023295"/>
    </source>
</evidence>
<dbReference type="InterPro" id="IPR022830">
    <property type="entry name" value="Indigdn_synthA-like"/>
</dbReference>
<dbReference type="EMBL" id="AP028056">
    <property type="protein sequence ID" value="BEH02874.1"/>
    <property type="molecule type" value="Genomic_DNA"/>
</dbReference>
<dbReference type="GO" id="GO:0046872">
    <property type="term" value="F:metal ion binding"/>
    <property type="evidence" value="ECO:0007669"/>
    <property type="project" value="UniProtKB-KW"/>
</dbReference>
<name>A0AAN0MI21_9ACTN</name>
<accession>A0AAN0MI21</accession>
<protein>
    <submittedName>
        <fullName evidence="6">Pseudouridine-5'-phosphate glycosidase</fullName>
    </submittedName>
</protein>
<evidence type="ECO:0000256" key="1">
    <source>
        <dbReference type="ARBA" id="ARBA00022723"/>
    </source>
</evidence>
<gene>
    <name evidence="6" type="ORF">brsh051_21550</name>
</gene>
<dbReference type="InterPro" id="IPR007342">
    <property type="entry name" value="PsuG"/>
</dbReference>
<dbReference type="PANTHER" id="PTHR42909">
    <property type="entry name" value="ZGC:136858"/>
    <property type="match status" value="1"/>
</dbReference>
<organism evidence="6 7">
    <name type="scientific">Brooklawnia propionicigenes</name>
    <dbReference type="NCBI Taxonomy" id="3041175"/>
    <lineage>
        <taxon>Bacteria</taxon>
        <taxon>Bacillati</taxon>
        <taxon>Actinomycetota</taxon>
        <taxon>Actinomycetes</taxon>
        <taxon>Propionibacteriales</taxon>
        <taxon>Propionibacteriaceae</taxon>
        <taxon>Brooklawnia</taxon>
    </lineage>
</organism>
<dbReference type="Gene3D" id="3.40.1790.10">
    <property type="entry name" value="Indigoidine synthase domain"/>
    <property type="match status" value="1"/>
</dbReference>
<evidence type="ECO:0000313" key="7">
    <source>
        <dbReference type="Proteomes" id="UP001431656"/>
    </source>
</evidence>
<keyword evidence="7" id="KW-1185">Reference proteome</keyword>
<keyword evidence="5 6" id="KW-0326">Glycosidase</keyword>
<dbReference type="AlphaFoldDB" id="A0AAN0MI21"/>
<sequence>MTIRYSPLVRDALDHGYPVLALETANVTHSMPRPLNLETAKAVQEQILAADVVPAAIAAIDGDAVIGLTESELERIANEPDPVRVAISDLPIVETRKLTGGTNLGAVIHLAHRAGIKVCATTGLGGVHRASRRGSLIQESSDLMALSTHPLVLVTSGVRPMLDVAATLERLETMGIPVLGYRTLQFPSMYLAETGYEVDHRVESASEIADIARARDELNLSQSLVIANPTPPDLEVSDYQARVSEAIEIASHLPEGGAEDTQVLLASFEEATHGQARKLNTELYRRNVALGAQIAKELAITPHYTD</sequence>
<proteinExistence type="predicted"/>
<dbReference type="Pfam" id="PF04227">
    <property type="entry name" value="Indigoidine_A"/>
    <property type="match status" value="1"/>
</dbReference>
<dbReference type="KEGG" id="broo:brsh051_21550"/>
<evidence type="ECO:0000256" key="3">
    <source>
        <dbReference type="ARBA" id="ARBA00023211"/>
    </source>
</evidence>
<dbReference type="GO" id="GO:0004730">
    <property type="term" value="F:pseudouridylate synthase activity"/>
    <property type="evidence" value="ECO:0007669"/>
    <property type="project" value="InterPro"/>
</dbReference>
<evidence type="ECO:0000256" key="2">
    <source>
        <dbReference type="ARBA" id="ARBA00022801"/>
    </source>
</evidence>
<evidence type="ECO:0000313" key="6">
    <source>
        <dbReference type="EMBL" id="BEH02874.1"/>
    </source>
</evidence>
<dbReference type="SUPFAM" id="SSF110581">
    <property type="entry name" value="Indigoidine synthase A-like"/>
    <property type="match status" value="1"/>
</dbReference>
<keyword evidence="3" id="KW-0464">Manganese</keyword>
<keyword evidence="4" id="KW-0456">Lyase</keyword>
<keyword evidence="1" id="KW-0479">Metal-binding</keyword>
<dbReference type="RefSeq" id="WP_286264854.1">
    <property type="nucleotide sequence ID" value="NZ_AP028056.1"/>
</dbReference>
<dbReference type="PANTHER" id="PTHR42909:SF1">
    <property type="entry name" value="CARBOHYDRATE KINASE PFKB DOMAIN-CONTAINING PROTEIN"/>
    <property type="match status" value="1"/>
</dbReference>
<dbReference type="GO" id="GO:0005737">
    <property type="term" value="C:cytoplasm"/>
    <property type="evidence" value="ECO:0007669"/>
    <property type="project" value="TreeGrafter"/>
</dbReference>
<evidence type="ECO:0000256" key="4">
    <source>
        <dbReference type="ARBA" id="ARBA00023239"/>
    </source>
</evidence>
<keyword evidence="2" id="KW-0378">Hydrolase</keyword>
<reference evidence="6" key="1">
    <citation type="journal article" date="2024" name="Int. J. Syst. Evol. Microbiol.">
        <title>Brooklawnia propionicigenes sp. nov., a facultatively anaerobic, propionate-producing bacterium isolated from a methanogenic reactor treating waste from cattle farms.</title>
        <authorList>
            <person name="Akita Y."/>
            <person name="Ueki A."/>
            <person name="Tonouchi A."/>
            <person name="Sugawara Y."/>
            <person name="Honma S."/>
            <person name="Kaku N."/>
            <person name="Ueki K."/>
        </authorList>
    </citation>
    <scope>NUCLEOTIDE SEQUENCE</scope>
    <source>
        <strain evidence="6">SH051</strain>
    </source>
</reference>
<dbReference type="GO" id="GO:0016798">
    <property type="term" value="F:hydrolase activity, acting on glycosyl bonds"/>
    <property type="evidence" value="ECO:0007669"/>
    <property type="project" value="UniProtKB-KW"/>
</dbReference>
<dbReference type="Proteomes" id="UP001431656">
    <property type="component" value="Chromosome"/>
</dbReference>